<keyword evidence="1" id="KW-1133">Transmembrane helix</keyword>
<gene>
    <name evidence="2" type="ORF">BpHYR1_031664</name>
</gene>
<organism evidence="2 3">
    <name type="scientific">Brachionus plicatilis</name>
    <name type="common">Marine rotifer</name>
    <name type="synonym">Brachionus muelleri</name>
    <dbReference type="NCBI Taxonomy" id="10195"/>
    <lineage>
        <taxon>Eukaryota</taxon>
        <taxon>Metazoa</taxon>
        <taxon>Spiralia</taxon>
        <taxon>Gnathifera</taxon>
        <taxon>Rotifera</taxon>
        <taxon>Eurotatoria</taxon>
        <taxon>Monogononta</taxon>
        <taxon>Pseudotrocha</taxon>
        <taxon>Ploima</taxon>
        <taxon>Brachionidae</taxon>
        <taxon>Brachionus</taxon>
    </lineage>
</organism>
<accession>A0A3M7QG24</accession>
<keyword evidence="1" id="KW-0472">Membrane</keyword>
<proteinExistence type="predicted"/>
<keyword evidence="1" id="KW-0812">Transmembrane</keyword>
<evidence type="ECO:0000313" key="2">
    <source>
        <dbReference type="EMBL" id="RNA10172.1"/>
    </source>
</evidence>
<dbReference type="AlphaFoldDB" id="A0A3M7QG24"/>
<sequence length="61" mass="7088">MLFNGVHFAAKCRVFAEPHTIFSILNSTKQKLKLVIFFVRILALLLESSTLVYEYFYNSKS</sequence>
<dbReference type="EMBL" id="REGN01006277">
    <property type="protein sequence ID" value="RNA10172.1"/>
    <property type="molecule type" value="Genomic_DNA"/>
</dbReference>
<keyword evidence="3" id="KW-1185">Reference proteome</keyword>
<feature type="transmembrane region" description="Helical" evidence="1">
    <location>
        <begin position="34"/>
        <end position="56"/>
    </location>
</feature>
<protein>
    <submittedName>
        <fullName evidence="2">Uncharacterized protein</fullName>
    </submittedName>
</protein>
<comment type="caution">
    <text evidence="2">The sequence shown here is derived from an EMBL/GenBank/DDBJ whole genome shotgun (WGS) entry which is preliminary data.</text>
</comment>
<evidence type="ECO:0000256" key="1">
    <source>
        <dbReference type="SAM" id="Phobius"/>
    </source>
</evidence>
<evidence type="ECO:0000313" key="3">
    <source>
        <dbReference type="Proteomes" id="UP000276133"/>
    </source>
</evidence>
<reference evidence="2 3" key="1">
    <citation type="journal article" date="2018" name="Sci. Rep.">
        <title>Genomic signatures of local adaptation to the degree of environmental predictability in rotifers.</title>
        <authorList>
            <person name="Franch-Gras L."/>
            <person name="Hahn C."/>
            <person name="Garcia-Roger E.M."/>
            <person name="Carmona M.J."/>
            <person name="Serra M."/>
            <person name="Gomez A."/>
        </authorList>
    </citation>
    <scope>NUCLEOTIDE SEQUENCE [LARGE SCALE GENOMIC DNA]</scope>
    <source>
        <strain evidence="2">HYR1</strain>
    </source>
</reference>
<dbReference type="Proteomes" id="UP000276133">
    <property type="component" value="Unassembled WGS sequence"/>
</dbReference>
<name>A0A3M7QG24_BRAPC</name>